<dbReference type="AlphaFoldDB" id="S2CWS7"/>
<name>S2CWS7_INDAL</name>
<gene>
    <name evidence="1" type="ORF">A33Q_4665</name>
</gene>
<keyword evidence="2" id="KW-1185">Reference proteome</keyword>
<accession>S2CWS7</accession>
<sequence length="75" mass="8832">MVNGYRVEETKNLMMDEKLSHLSMIGIALKQDSVQRLHSIPLLRSAQEWPQVNLKKRLFLAKENPIISPYLFLYF</sequence>
<proteinExistence type="predicted"/>
<dbReference type="Proteomes" id="UP000006073">
    <property type="component" value="Unassembled WGS sequence"/>
</dbReference>
<comment type="caution">
    <text evidence="1">The sequence shown here is derived from an EMBL/GenBank/DDBJ whole genome shotgun (WGS) entry which is preliminary data.</text>
</comment>
<evidence type="ECO:0000313" key="2">
    <source>
        <dbReference type="Proteomes" id="UP000006073"/>
    </source>
</evidence>
<protein>
    <submittedName>
        <fullName evidence="1">Uncharacterized protein</fullName>
    </submittedName>
</protein>
<dbReference type="EMBL" id="ALWO02000054">
    <property type="protein sequence ID" value="EOZ91597.1"/>
    <property type="molecule type" value="Genomic_DNA"/>
</dbReference>
<reference evidence="1 2" key="1">
    <citation type="journal article" date="2013" name="Genome Announc.">
        <title>Draft Genome Sequence of Indibacter alkaliphilus Strain LW1T, Isolated from Lonar Lake, a Haloalkaline Lake in the Buldana District of Maharashtra, India.</title>
        <authorList>
            <person name="Singh A."/>
            <person name="Kumar Jangir P."/>
            <person name="Sharma R."/>
            <person name="Singh A."/>
            <person name="Kumar Pinnaka A."/>
            <person name="Shivaji S."/>
        </authorList>
    </citation>
    <scope>NUCLEOTIDE SEQUENCE [LARGE SCALE GENOMIC DNA]</scope>
    <source>
        <strain evidence="2">CCUG 57479 / KCTC 22604 / LW1</strain>
    </source>
</reference>
<evidence type="ECO:0000313" key="1">
    <source>
        <dbReference type="EMBL" id="EOZ91597.1"/>
    </source>
</evidence>
<organism evidence="1 2">
    <name type="scientific">Indibacter alkaliphilus (strain CCUG 57479 / KCTC 22604 / LW1)</name>
    <dbReference type="NCBI Taxonomy" id="1189612"/>
    <lineage>
        <taxon>Bacteria</taxon>
        <taxon>Pseudomonadati</taxon>
        <taxon>Bacteroidota</taxon>
        <taxon>Cytophagia</taxon>
        <taxon>Cytophagales</taxon>
        <taxon>Cyclobacteriaceae</taxon>
    </lineage>
</organism>